<dbReference type="EMBL" id="ATDP01000072">
    <property type="protein sequence ID" value="EQB17097.1"/>
    <property type="molecule type" value="Genomic_DNA"/>
</dbReference>
<sequence>MRLNFLTLVRYFRNARPISVLRTRSAHFPPVPGF</sequence>
<dbReference type="Proteomes" id="UP000015531">
    <property type="component" value="Unassembled WGS sequence"/>
</dbReference>
<protein>
    <submittedName>
        <fullName evidence="1">Uncharacterized protein</fullName>
    </submittedName>
</protein>
<evidence type="ECO:0000313" key="1">
    <source>
        <dbReference type="EMBL" id="EQB17097.1"/>
    </source>
</evidence>
<name>T0HVE1_9SPHN</name>
<organism evidence="1 2">
    <name type="scientific">Sphingobium lactosutens DS20</name>
    <dbReference type="NCBI Taxonomy" id="1331060"/>
    <lineage>
        <taxon>Bacteria</taxon>
        <taxon>Pseudomonadati</taxon>
        <taxon>Pseudomonadota</taxon>
        <taxon>Alphaproteobacteria</taxon>
        <taxon>Sphingomonadales</taxon>
        <taxon>Sphingomonadaceae</taxon>
        <taxon>Sphingobium</taxon>
    </lineage>
</organism>
<gene>
    <name evidence="1" type="ORF">RLDS_05515</name>
</gene>
<comment type="caution">
    <text evidence="1">The sequence shown here is derived from an EMBL/GenBank/DDBJ whole genome shotgun (WGS) entry which is preliminary data.</text>
</comment>
<keyword evidence="2" id="KW-1185">Reference proteome</keyword>
<dbReference type="AlphaFoldDB" id="T0HVE1"/>
<proteinExistence type="predicted"/>
<accession>T0HVE1</accession>
<reference evidence="1 2" key="1">
    <citation type="journal article" date="2013" name="Genome Announc.">
        <title>Draft Genome Sequence of Sphingobium lactosutens Strain DS20T, Isolated from a Hexachlorocyclohexane Dumpsite.</title>
        <authorList>
            <person name="Kumar R."/>
            <person name="Dwivedi V."/>
            <person name="Negi V."/>
            <person name="Khurana J.P."/>
            <person name="Lal R."/>
        </authorList>
    </citation>
    <scope>NUCLEOTIDE SEQUENCE [LARGE SCALE GENOMIC DNA]</scope>
    <source>
        <strain evidence="1 2">DS20</strain>
    </source>
</reference>
<evidence type="ECO:0000313" key="2">
    <source>
        <dbReference type="Proteomes" id="UP000015531"/>
    </source>
</evidence>